<organism evidence="5 6">
    <name type="scientific">Fulvivirga kasyanovii</name>
    <dbReference type="NCBI Taxonomy" id="396812"/>
    <lineage>
        <taxon>Bacteria</taxon>
        <taxon>Pseudomonadati</taxon>
        <taxon>Bacteroidota</taxon>
        <taxon>Cytophagia</taxon>
        <taxon>Cytophagales</taxon>
        <taxon>Fulvivirgaceae</taxon>
        <taxon>Fulvivirga</taxon>
    </lineage>
</organism>
<dbReference type="InterPro" id="IPR050221">
    <property type="entry name" value="26S_Proteasome_ATPase"/>
</dbReference>
<dbReference type="Proteomes" id="UP000798808">
    <property type="component" value="Unassembled WGS sequence"/>
</dbReference>
<keyword evidence="6" id="KW-1185">Reference proteome</keyword>
<evidence type="ECO:0000313" key="6">
    <source>
        <dbReference type="Proteomes" id="UP000798808"/>
    </source>
</evidence>
<keyword evidence="2" id="KW-0547">Nucleotide-binding</keyword>
<protein>
    <submittedName>
        <fullName evidence="5">ATP-binding protein</fullName>
    </submittedName>
</protein>
<dbReference type="GO" id="GO:0005524">
    <property type="term" value="F:ATP binding"/>
    <property type="evidence" value="ECO:0007669"/>
    <property type="project" value="UniProtKB-KW"/>
</dbReference>
<evidence type="ECO:0000256" key="3">
    <source>
        <dbReference type="ARBA" id="ARBA00022840"/>
    </source>
</evidence>
<evidence type="ECO:0000259" key="4">
    <source>
        <dbReference type="SMART" id="SM00382"/>
    </source>
</evidence>
<evidence type="ECO:0000313" key="5">
    <source>
        <dbReference type="EMBL" id="MTI25590.1"/>
    </source>
</evidence>
<dbReference type="InterPro" id="IPR027417">
    <property type="entry name" value="P-loop_NTPase"/>
</dbReference>
<dbReference type="RefSeq" id="WP_155171845.1">
    <property type="nucleotide sequence ID" value="NZ_BAAAFL010000006.1"/>
</dbReference>
<dbReference type="EMBL" id="SMLW01000526">
    <property type="protein sequence ID" value="MTI25590.1"/>
    <property type="molecule type" value="Genomic_DNA"/>
</dbReference>
<dbReference type="Gene3D" id="3.40.50.300">
    <property type="entry name" value="P-loop containing nucleotide triphosphate hydrolases"/>
    <property type="match status" value="1"/>
</dbReference>
<dbReference type="SUPFAM" id="SSF52540">
    <property type="entry name" value="P-loop containing nucleoside triphosphate hydrolases"/>
    <property type="match status" value="1"/>
</dbReference>
<feature type="domain" description="AAA+ ATPase" evidence="4">
    <location>
        <begin position="252"/>
        <end position="384"/>
    </location>
</feature>
<comment type="similarity">
    <text evidence="1">Belongs to the AAA ATPase family.</text>
</comment>
<evidence type="ECO:0000256" key="2">
    <source>
        <dbReference type="ARBA" id="ARBA00022741"/>
    </source>
</evidence>
<gene>
    <name evidence="5" type="ORF">E1163_11610</name>
</gene>
<sequence>MREQEILLSNTIGAEINWAKGIIGQRLESLNPQNEYNISEEFLLNNYPPDMIEGTTYSVLVEDLIRERDPDDPEWLHVAERLILILTLAPHVDPSLFEPFSILLSKGVGVDSLGGVKNNRFYGFIPTGETALFLLAGNNISLRRQIILKVFHCAHSFTKKGVFSLQETNPNLSRFCGILTLSDEYYSLLIEGKAFIPSLSPSFPAQHIDTEETWDDLVVGGQTRFALEEINIWLKENKQMIVDEQVSRKIKKGYRALFYGPSGTGKTMAASLIGKEANVPVFRIDLSVVVSKYIGETEKNLASIFDKAENRNWILFFDEADALFGKRTQTTTANDRYANQEVSYLLQRVENFNGLVILSSNLKSNMDSAFTRRFQTMIKFPVPNETLRKELFDRVFYGRYAVENKELLEKVVKKYELTGAEINNIFRYCAMMTLHHGNEKVTEQIFSEGVIKELRKKGKAL</sequence>
<dbReference type="PANTHER" id="PTHR23073">
    <property type="entry name" value="26S PROTEASOME REGULATORY SUBUNIT"/>
    <property type="match status" value="1"/>
</dbReference>
<evidence type="ECO:0000256" key="1">
    <source>
        <dbReference type="ARBA" id="ARBA00006914"/>
    </source>
</evidence>
<proteinExistence type="inferred from homology"/>
<comment type="caution">
    <text evidence="5">The sequence shown here is derived from an EMBL/GenBank/DDBJ whole genome shotgun (WGS) entry which is preliminary data.</text>
</comment>
<accession>A0ABW9RRJ3</accession>
<dbReference type="InterPro" id="IPR003593">
    <property type="entry name" value="AAA+_ATPase"/>
</dbReference>
<reference evidence="5 6" key="1">
    <citation type="submission" date="2019-02" db="EMBL/GenBank/DDBJ databases">
        <authorList>
            <person name="Goldberg S.R."/>
            <person name="Haltli B.A."/>
            <person name="Correa H."/>
            <person name="Russell K.G."/>
        </authorList>
    </citation>
    <scope>NUCLEOTIDE SEQUENCE [LARGE SCALE GENOMIC DNA]</scope>
    <source>
        <strain evidence="5 6">JCM 16186</strain>
    </source>
</reference>
<name>A0ABW9RRJ3_9BACT</name>
<dbReference type="InterPro" id="IPR003959">
    <property type="entry name" value="ATPase_AAA_core"/>
</dbReference>
<dbReference type="SMART" id="SM00382">
    <property type="entry name" value="AAA"/>
    <property type="match status" value="1"/>
</dbReference>
<dbReference type="CDD" id="cd19481">
    <property type="entry name" value="RecA-like_protease"/>
    <property type="match status" value="1"/>
</dbReference>
<keyword evidence="3 5" id="KW-0067">ATP-binding</keyword>
<dbReference type="Pfam" id="PF00004">
    <property type="entry name" value="AAA"/>
    <property type="match status" value="1"/>
</dbReference>